<proteinExistence type="predicted"/>
<accession>K2G8J3</accession>
<comment type="caution">
    <text evidence="1">The sequence shown here is derived from an EMBL/GenBank/DDBJ whole genome shotgun (WGS) entry which is preliminary data.</text>
</comment>
<evidence type="ECO:0000313" key="1">
    <source>
        <dbReference type="EMBL" id="EKE26454.1"/>
    </source>
</evidence>
<dbReference type="EMBL" id="AMFJ01000800">
    <property type="protein sequence ID" value="EKE26454.1"/>
    <property type="molecule type" value="Genomic_DNA"/>
</dbReference>
<protein>
    <submittedName>
        <fullName evidence="1">Uncharacterized protein</fullName>
    </submittedName>
</protein>
<sequence length="132" mass="15848">MVEDIISFTPKERAKDVIIFDPSDYERPMWLNLLDIIATDPNLRAVEKDRAALDATSIFIKIFNEEVFWPRIQHYFRNGCLTLMDDEEEWWTLIDVPRLFVDDAFCKYKVSKVKNPVVKSFWDYEYANTWDR</sequence>
<organism evidence="1">
    <name type="scientific">uncultured bacterium</name>
    <name type="common">gcode 4</name>
    <dbReference type="NCBI Taxonomy" id="1234023"/>
    <lineage>
        <taxon>Bacteria</taxon>
        <taxon>environmental samples</taxon>
    </lineage>
</organism>
<name>K2G8J3_9BACT</name>
<dbReference type="AlphaFoldDB" id="K2G8J3"/>
<reference evidence="1" key="1">
    <citation type="journal article" date="2012" name="Science">
        <title>Fermentation, hydrogen, and sulfur metabolism in multiple uncultivated bacterial phyla.</title>
        <authorList>
            <person name="Wrighton K.C."/>
            <person name="Thomas B.C."/>
            <person name="Sharon I."/>
            <person name="Miller C.S."/>
            <person name="Castelle C.J."/>
            <person name="VerBerkmoes N.C."/>
            <person name="Wilkins M.J."/>
            <person name="Hettich R.L."/>
            <person name="Lipton M.S."/>
            <person name="Williams K.H."/>
            <person name="Long P.E."/>
            <person name="Banfield J.F."/>
        </authorList>
    </citation>
    <scope>NUCLEOTIDE SEQUENCE [LARGE SCALE GENOMIC DNA]</scope>
</reference>
<gene>
    <name evidence="1" type="ORF">ACD_4C00284G0001</name>
</gene>
<feature type="non-terminal residue" evidence="1">
    <location>
        <position position="132"/>
    </location>
</feature>